<gene>
    <name evidence="1" type="primary">RvY_15474-1</name>
    <name evidence="1" type="synonym">RvY_15474.1</name>
    <name evidence="1" type="ORF">RvY_15474</name>
</gene>
<dbReference type="EMBL" id="BDGG01000012">
    <property type="protein sequence ID" value="GAV05322.1"/>
    <property type="molecule type" value="Genomic_DNA"/>
</dbReference>
<evidence type="ECO:0000313" key="2">
    <source>
        <dbReference type="Proteomes" id="UP000186922"/>
    </source>
</evidence>
<dbReference type="AlphaFoldDB" id="A0A1D1VV13"/>
<dbReference type="Proteomes" id="UP000186922">
    <property type="component" value="Unassembled WGS sequence"/>
</dbReference>
<organism evidence="1 2">
    <name type="scientific">Ramazzottius varieornatus</name>
    <name type="common">Water bear</name>
    <name type="synonym">Tardigrade</name>
    <dbReference type="NCBI Taxonomy" id="947166"/>
    <lineage>
        <taxon>Eukaryota</taxon>
        <taxon>Metazoa</taxon>
        <taxon>Ecdysozoa</taxon>
        <taxon>Tardigrada</taxon>
        <taxon>Eutardigrada</taxon>
        <taxon>Parachela</taxon>
        <taxon>Hypsibioidea</taxon>
        <taxon>Ramazzottiidae</taxon>
        <taxon>Ramazzottius</taxon>
    </lineage>
</organism>
<evidence type="ECO:0000313" key="1">
    <source>
        <dbReference type="EMBL" id="GAV05322.1"/>
    </source>
</evidence>
<protein>
    <submittedName>
        <fullName evidence="1">Uncharacterized protein</fullName>
    </submittedName>
</protein>
<accession>A0A1D1VV13</accession>
<proteinExistence type="predicted"/>
<name>A0A1D1VV13_RAMVA</name>
<comment type="caution">
    <text evidence="1">The sequence shown here is derived from an EMBL/GenBank/DDBJ whole genome shotgun (WGS) entry which is preliminary data.</text>
</comment>
<keyword evidence="2" id="KW-1185">Reference proteome</keyword>
<reference evidence="1 2" key="1">
    <citation type="journal article" date="2016" name="Nat. Commun.">
        <title>Extremotolerant tardigrade genome and improved radiotolerance of human cultured cells by tardigrade-unique protein.</title>
        <authorList>
            <person name="Hashimoto T."/>
            <person name="Horikawa D.D."/>
            <person name="Saito Y."/>
            <person name="Kuwahara H."/>
            <person name="Kozuka-Hata H."/>
            <person name="Shin-I T."/>
            <person name="Minakuchi Y."/>
            <person name="Ohishi K."/>
            <person name="Motoyama A."/>
            <person name="Aizu T."/>
            <person name="Enomoto A."/>
            <person name="Kondo K."/>
            <person name="Tanaka S."/>
            <person name="Hara Y."/>
            <person name="Koshikawa S."/>
            <person name="Sagara H."/>
            <person name="Miura T."/>
            <person name="Yokobori S."/>
            <person name="Miyagawa K."/>
            <person name="Suzuki Y."/>
            <person name="Kubo T."/>
            <person name="Oyama M."/>
            <person name="Kohara Y."/>
            <person name="Fujiyama A."/>
            <person name="Arakawa K."/>
            <person name="Katayama T."/>
            <person name="Toyoda A."/>
            <person name="Kunieda T."/>
        </authorList>
    </citation>
    <scope>NUCLEOTIDE SEQUENCE [LARGE SCALE GENOMIC DNA]</scope>
    <source>
        <strain evidence="1 2">YOKOZUNA-1</strain>
    </source>
</reference>
<sequence>MNHDIRSALHNLKSILSDYHSYDIQLVSFPIKTAGSKRGTRVKERRSLYRMRSSKLQEENIQLKHCGSCSISLQAGTARTGAALSECQAANIVHARRKIMIQ</sequence>